<protein>
    <submittedName>
        <fullName evidence="7">Putative membrane protein</fullName>
    </submittedName>
</protein>
<evidence type="ECO:0000256" key="4">
    <source>
        <dbReference type="ARBA" id="ARBA00023136"/>
    </source>
</evidence>
<name>M5RYF3_9BACT</name>
<evidence type="ECO:0000256" key="5">
    <source>
        <dbReference type="SAM" id="Phobius"/>
    </source>
</evidence>
<dbReference type="GO" id="GO:0016020">
    <property type="term" value="C:membrane"/>
    <property type="evidence" value="ECO:0007669"/>
    <property type="project" value="UniProtKB-SubCell"/>
</dbReference>
<feature type="transmembrane region" description="Helical" evidence="5">
    <location>
        <begin position="140"/>
        <end position="157"/>
    </location>
</feature>
<gene>
    <name evidence="7" type="ORF">RMSM_02635</name>
</gene>
<comment type="subcellular location">
    <subcellularLocation>
        <location evidence="1">Membrane</location>
        <topology evidence="1">Multi-pass membrane protein</topology>
    </subcellularLocation>
</comment>
<evidence type="ECO:0000313" key="8">
    <source>
        <dbReference type="Proteomes" id="UP000011991"/>
    </source>
</evidence>
<feature type="transmembrane region" description="Helical" evidence="5">
    <location>
        <begin position="163"/>
        <end position="184"/>
    </location>
</feature>
<dbReference type="InterPro" id="IPR009908">
    <property type="entry name" value="Methylamine_util_MauE"/>
</dbReference>
<evidence type="ECO:0000256" key="3">
    <source>
        <dbReference type="ARBA" id="ARBA00022989"/>
    </source>
</evidence>
<keyword evidence="3 5" id="KW-1133">Transmembrane helix</keyword>
<evidence type="ECO:0000256" key="1">
    <source>
        <dbReference type="ARBA" id="ARBA00004141"/>
    </source>
</evidence>
<keyword evidence="8" id="KW-1185">Reference proteome</keyword>
<reference evidence="7 8" key="1">
    <citation type="journal article" date="2013" name="Mar. Genomics">
        <title>Expression of sulfatases in Rhodopirellula baltica and the diversity of sulfatases in the genus Rhodopirellula.</title>
        <authorList>
            <person name="Wegner C.E."/>
            <person name="Richter-Heitmann T."/>
            <person name="Klindworth A."/>
            <person name="Klockow C."/>
            <person name="Richter M."/>
            <person name="Achstetter T."/>
            <person name="Glockner F.O."/>
            <person name="Harder J."/>
        </authorList>
    </citation>
    <scope>NUCLEOTIDE SEQUENCE [LARGE SCALE GENOMIC DNA]</scope>
    <source>
        <strain evidence="7 8">SM1</strain>
    </source>
</reference>
<feature type="transmembrane region" description="Helical" evidence="5">
    <location>
        <begin position="71"/>
        <end position="89"/>
    </location>
</feature>
<dbReference type="EMBL" id="ANOG01000373">
    <property type="protein sequence ID" value="EMI20427.1"/>
    <property type="molecule type" value="Genomic_DNA"/>
</dbReference>
<feature type="transmembrane region" description="Helical" evidence="5">
    <location>
        <begin position="205"/>
        <end position="223"/>
    </location>
</feature>
<evidence type="ECO:0000259" key="6">
    <source>
        <dbReference type="Pfam" id="PF07291"/>
    </source>
</evidence>
<dbReference type="GO" id="GO:0030416">
    <property type="term" value="P:methylamine metabolic process"/>
    <property type="evidence" value="ECO:0007669"/>
    <property type="project" value="InterPro"/>
</dbReference>
<proteinExistence type="predicted"/>
<dbReference type="AlphaFoldDB" id="M5RYF3"/>
<feature type="transmembrane region" description="Helical" evidence="5">
    <location>
        <begin position="101"/>
        <end position="119"/>
    </location>
</feature>
<comment type="caution">
    <text evidence="7">The sequence shown here is derived from an EMBL/GenBank/DDBJ whole genome shotgun (WGS) entry which is preliminary data.</text>
</comment>
<dbReference type="Proteomes" id="UP000011991">
    <property type="component" value="Unassembled WGS sequence"/>
</dbReference>
<evidence type="ECO:0000256" key="2">
    <source>
        <dbReference type="ARBA" id="ARBA00022692"/>
    </source>
</evidence>
<sequence>MLDSEPTITHWEADLDDPRKLVRTTLTDDGSTSCVVSVFHEAGFDAVPIDNDDAVADINTSNDKPAFTLSTYKPLFLVVTYVIGGALLFEARQDTWEWTRVMSNFMGFFFIGFAFFKLLNIEKFADAFSTYDVIAKRSRAYALSYPWIEVGLGLLFVTQIWLFAANLVTAVIMSVGLVGVIAAVRKKQAIQCACLGTAFNLPMSTVTIIENGVMIVMAVGMLFA</sequence>
<dbReference type="PATRIC" id="fig|1265738.3.peg.2650"/>
<organism evidence="7 8">
    <name type="scientific">Rhodopirellula maiorica SM1</name>
    <dbReference type="NCBI Taxonomy" id="1265738"/>
    <lineage>
        <taxon>Bacteria</taxon>
        <taxon>Pseudomonadati</taxon>
        <taxon>Planctomycetota</taxon>
        <taxon>Planctomycetia</taxon>
        <taxon>Pirellulales</taxon>
        <taxon>Pirellulaceae</taxon>
        <taxon>Novipirellula</taxon>
    </lineage>
</organism>
<evidence type="ECO:0000313" key="7">
    <source>
        <dbReference type="EMBL" id="EMI20427.1"/>
    </source>
</evidence>
<accession>M5RYF3</accession>
<feature type="domain" description="Methylamine utilisation protein MauE" evidence="6">
    <location>
        <begin position="101"/>
        <end position="223"/>
    </location>
</feature>
<keyword evidence="4 5" id="KW-0472">Membrane</keyword>
<dbReference type="Pfam" id="PF07291">
    <property type="entry name" value="MauE"/>
    <property type="match status" value="1"/>
</dbReference>
<keyword evidence="2 5" id="KW-0812">Transmembrane</keyword>